<dbReference type="AlphaFoldDB" id="A0A3B3QVA6"/>
<organism evidence="2 3">
    <name type="scientific">Paramormyrops kingsleyae</name>
    <dbReference type="NCBI Taxonomy" id="1676925"/>
    <lineage>
        <taxon>Eukaryota</taxon>
        <taxon>Metazoa</taxon>
        <taxon>Chordata</taxon>
        <taxon>Craniata</taxon>
        <taxon>Vertebrata</taxon>
        <taxon>Euteleostomi</taxon>
        <taxon>Actinopterygii</taxon>
        <taxon>Neopterygii</taxon>
        <taxon>Teleostei</taxon>
        <taxon>Osteoglossocephala</taxon>
        <taxon>Osteoglossomorpha</taxon>
        <taxon>Osteoglossiformes</taxon>
        <taxon>Mormyridae</taxon>
        <taxon>Paramormyrops</taxon>
    </lineage>
</organism>
<dbReference type="Proteomes" id="UP000261540">
    <property type="component" value="Unplaced"/>
</dbReference>
<dbReference type="STRING" id="1676925.ENSPKIP00000009341"/>
<accession>A0A3B3QVA6</accession>
<protein>
    <recommendedName>
        <fullName evidence="1">Inter-alpha-trypsin inhibitor heavy chain C-terminal domain-containing protein</fullName>
    </recommendedName>
</protein>
<dbReference type="Pfam" id="PF06668">
    <property type="entry name" value="ITI_HC_C"/>
    <property type="match status" value="1"/>
</dbReference>
<dbReference type="PANTHER" id="PTHR10338">
    <property type="entry name" value="INTER-ALPHA-TRYPSIN INHIBITOR HEAVY CHAIN FAMILY MEMBER"/>
    <property type="match status" value="1"/>
</dbReference>
<evidence type="ECO:0000259" key="1">
    <source>
        <dbReference type="Pfam" id="PF06668"/>
    </source>
</evidence>
<proteinExistence type="predicted"/>
<reference evidence="2" key="1">
    <citation type="submission" date="2025-08" db="UniProtKB">
        <authorList>
            <consortium name="Ensembl"/>
        </authorList>
    </citation>
    <scope>IDENTIFICATION</scope>
</reference>
<dbReference type="InterPro" id="IPR010600">
    <property type="entry name" value="ITI_HC_C"/>
</dbReference>
<dbReference type="Ensembl" id="ENSPKIT00000033446.1">
    <property type="protein sequence ID" value="ENSPKIP00000009341.1"/>
    <property type="gene ID" value="ENSPKIG00000024481.1"/>
</dbReference>
<sequence>SLLPLSKLYSSQGRTVSMYSGSNSQSLSLCGVVDGDPHFIVQLPRLNHSLCFTIDGRANDVLRLLEDPEKGIVGLVLSGKNVIKMAVSREALRTDQPGSVLRRGLRVTVDANLRCWVVLGRGLRFLVLRHHYKHPTYLQMAHLGFYLVDGQGLSPRTQGLLGQFQYAHVELVGPTDAQGAEAWQHNTARLRMGASWISVSLQDKTLKDSLSKQHLDMCWVVARVDVEKLLGHSYSSYVVNQL</sequence>
<dbReference type="GO" id="GO:0004867">
    <property type="term" value="F:serine-type endopeptidase inhibitor activity"/>
    <property type="evidence" value="ECO:0007669"/>
    <property type="project" value="InterPro"/>
</dbReference>
<dbReference type="InterPro" id="IPR050934">
    <property type="entry name" value="ITIH"/>
</dbReference>
<evidence type="ECO:0000313" key="2">
    <source>
        <dbReference type="Ensembl" id="ENSPKIP00000009341.1"/>
    </source>
</evidence>
<feature type="domain" description="Inter-alpha-trypsin inhibitor heavy chain C-terminal" evidence="1">
    <location>
        <begin position="86"/>
        <end position="222"/>
    </location>
</feature>
<dbReference type="GeneTree" id="ENSGT00940000162980"/>
<reference evidence="2" key="2">
    <citation type="submission" date="2025-09" db="UniProtKB">
        <authorList>
            <consortium name="Ensembl"/>
        </authorList>
    </citation>
    <scope>IDENTIFICATION</scope>
</reference>
<evidence type="ECO:0000313" key="3">
    <source>
        <dbReference type="Proteomes" id="UP000261540"/>
    </source>
</evidence>
<name>A0A3B3QVA6_9TELE</name>
<dbReference type="PANTHER" id="PTHR10338:SF155">
    <property type="entry name" value="INTER-ALPHA-TRYPSIN INHIBITOR HEAVY CHAIN H6"/>
    <property type="match status" value="1"/>
</dbReference>
<keyword evidence="3" id="KW-1185">Reference proteome</keyword>
<dbReference type="GO" id="GO:0030212">
    <property type="term" value="P:hyaluronan metabolic process"/>
    <property type="evidence" value="ECO:0007669"/>
    <property type="project" value="InterPro"/>
</dbReference>